<protein>
    <submittedName>
        <fullName evidence="1">Uncharacterized protein</fullName>
    </submittedName>
</protein>
<name>A0A644ZEB1_9ZZZZ</name>
<reference evidence="1" key="1">
    <citation type="submission" date="2019-08" db="EMBL/GenBank/DDBJ databases">
        <authorList>
            <person name="Kucharzyk K."/>
            <person name="Murdoch R.W."/>
            <person name="Higgins S."/>
            <person name="Loffler F."/>
        </authorList>
    </citation>
    <scope>NUCLEOTIDE SEQUENCE</scope>
</reference>
<gene>
    <name evidence="1" type="ORF">SDC9_84860</name>
</gene>
<dbReference type="EMBL" id="VSSQ01008215">
    <property type="protein sequence ID" value="MPM38231.1"/>
    <property type="molecule type" value="Genomic_DNA"/>
</dbReference>
<comment type="caution">
    <text evidence="1">The sequence shown here is derived from an EMBL/GenBank/DDBJ whole genome shotgun (WGS) entry which is preliminary data.</text>
</comment>
<organism evidence="1">
    <name type="scientific">bioreactor metagenome</name>
    <dbReference type="NCBI Taxonomy" id="1076179"/>
    <lineage>
        <taxon>unclassified sequences</taxon>
        <taxon>metagenomes</taxon>
        <taxon>ecological metagenomes</taxon>
    </lineage>
</organism>
<evidence type="ECO:0000313" key="1">
    <source>
        <dbReference type="EMBL" id="MPM38231.1"/>
    </source>
</evidence>
<dbReference type="AlphaFoldDB" id="A0A644ZEB1"/>
<proteinExistence type="predicted"/>
<sequence>MYKFRDLVIGKAGDELALLRDVLAGLVAASSALAVGEDFLLLSSAEFGEDKIEVTKRVGLDLILPVAAILPFERLVGWGDAKKLPPKMLEDLLGGAVALAPLLIGALNKKKLPGAIGLVLGLIFSGISEDTLREAAKLVGEKLEEVNSDALVKHDNLTATLTGFKMDLEKGEQQDILLRSHL</sequence>
<accession>A0A644ZEB1</accession>